<evidence type="ECO:0000313" key="2">
    <source>
        <dbReference type="EMBL" id="KAK1303954.1"/>
    </source>
</evidence>
<accession>A0AAV9DSX4</accession>
<keyword evidence="3" id="KW-1185">Reference proteome</keyword>
<dbReference type="AlphaFoldDB" id="A0AAV9DSX4"/>
<evidence type="ECO:0000259" key="1">
    <source>
        <dbReference type="Pfam" id="PF10536"/>
    </source>
</evidence>
<organism evidence="2 3">
    <name type="scientific">Acorus calamus</name>
    <name type="common">Sweet flag</name>
    <dbReference type="NCBI Taxonomy" id="4465"/>
    <lineage>
        <taxon>Eukaryota</taxon>
        <taxon>Viridiplantae</taxon>
        <taxon>Streptophyta</taxon>
        <taxon>Embryophyta</taxon>
        <taxon>Tracheophyta</taxon>
        <taxon>Spermatophyta</taxon>
        <taxon>Magnoliopsida</taxon>
        <taxon>Liliopsida</taxon>
        <taxon>Acoraceae</taxon>
        <taxon>Acorus</taxon>
    </lineage>
</organism>
<sequence length="188" mass="22152">MVERWHPETNTFHLPFKELSISLNDVHQIAWVYEHFSILRPGDEIQVNERFPRASLWQDCRNNAGLQKNNVVLIREMLHSLKAEHIDFNPYLSTRDRYPLQEYAFFKGCLVSNRNSEPYLPDRCLRQLGRVQSIPRDPIQPNGKTRRPRLASGYRVTYESNVTQMEQWEDVVLSLKTRGHSSRVYGVV</sequence>
<dbReference type="PANTHER" id="PTHR46033">
    <property type="entry name" value="PROTEIN MAIN-LIKE 2"/>
    <property type="match status" value="1"/>
</dbReference>
<evidence type="ECO:0000313" key="3">
    <source>
        <dbReference type="Proteomes" id="UP001180020"/>
    </source>
</evidence>
<comment type="caution">
    <text evidence="2">The sequence shown here is derived from an EMBL/GenBank/DDBJ whole genome shotgun (WGS) entry which is preliminary data.</text>
</comment>
<dbReference type="InterPro" id="IPR019557">
    <property type="entry name" value="AminoTfrase-like_pln_mobile"/>
</dbReference>
<reference evidence="2" key="2">
    <citation type="submission" date="2023-06" db="EMBL/GenBank/DDBJ databases">
        <authorList>
            <person name="Ma L."/>
            <person name="Liu K.-W."/>
            <person name="Li Z."/>
            <person name="Hsiao Y.-Y."/>
            <person name="Qi Y."/>
            <person name="Fu T."/>
            <person name="Tang G."/>
            <person name="Zhang D."/>
            <person name="Sun W.-H."/>
            <person name="Liu D.-K."/>
            <person name="Li Y."/>
            <person name="Chen G.-Z."/>
            <person name="Liu X.-D."/>
            <person name="Liao X.-Y."/>
            <person name="Jiang Y.-T."/>
            <person name="Yu X."/>
            <person name="Hao Y."/>
            <person name="Huang J."/>
            <person name="Zhao X.-W."/>
            <person name="Ke S."/>
            <person name="Chen Y.-Y."/>
            <person name="Wu W.-L."/>
            <person name="Hsu J.-L."/>
            <person name="Lin Y.-F."/>
            <person name="Huang M.-D."/>
            <person name="Li C.-Y."/>
            <person name="Huang L."/>
            <person name="Wang Z.-W."/>
            <person name="Zhao X."/>
            <person name="Zhong W.-Y."/>
            <person name="Peng D.-H."/>
            <person name="Ahmad S."/>
            <person name="Lan S."/>
            <person name="Zhang J.-S."/>
            <person name="Tsai W.-C."/>
            <person name="Van De Peer Y."/>
            <person name="Liu Z.-J."/>
        </authorList>
    </citation>
    <scope>NUCLEOTIDE SEQUENCE</scope>
    <source>
        <strain evidence="2">CP</strain>
        <tissue evidence="2">Leaves</tissue>
    </source>
</reference>
<dbReference type="Proteomes" id="UP001180020">
    <property type="component" value="Unassembled WGS sequence"/>
</dbReference>
<name>A0AAV9DSX4_ACOCL</name>
<gene>
    <name evidence="2" type="ORF">QJS10_CPB11g00871</name>
</gene>
<dbReference type="EMBL" id="JAUJYO010000011">
    <property type="protein sequence ID" value="KAK1303954.1"/>
    <property type="molecule type" value="Genomic_DNA"/>
</dbReference>
<dbReference type="Pfam" id="PF10536">
    <property type="entry name" value="PMD"/>
    <property type="match status" value="1"/>
</dbReference>
<reference evidence="2" key="1">
    <citation type="journal article" date="2023" name="Nat. Commun.">
        <title>Diploid and tetraploid genomes of Acorus and the evolution of monocots.</title>
        <authorList>
            <person name="Ma L."/>
            <person name="Liu K.W."/>
            <person name="Li Z."/>
            <person name="Hsiao Y.Y."/>
            <person name="Qi Y."/>
            <person name="Fu T."/>
            <person name="Tang G.D."/>
            <person name="Zhang D."/>
            <person name="Sun W.H."/>
            <person name="Liu D.K."/>
            <person name="Li Y."/>
            <person name="Chen G.Z."/>
            <person name="Liu X.D."/>
            <person name="Liao X.Y."/>
            <person name="Jiang Y.T."/>
            <person name="Yu X."/>
            <person name="Hao Y."/>
            <person name="Huang J."/>
            <person name="Zhao X.W."/>
            <person name="Ke S."/>
            <person name="Chen Y.Y."/>
            <person name="Wu W.L."/>
            <person name="Hsu J.L."/>
            <person name="Lin Y.F."/>
            <person name="Huang M.D."/>
            <person name="Li C.Y."/>
            <person name="Huang L."/>
            <person name="Wang Z.W."/>
            <person name="Zhao X."/>
            <person name="Zhong W.Y."/>
            <person name="Peng D.H."/>
            <person name="Ahmad S."/>
            <person name="Lan S."/>
            <person name="Zhang J.S."/>
            <person name="Tsai W.C."/>
            <person name="Van de Peer Y."/>
            <person name="Liu Z.J."/>
        </authorList>
    </citation>
    <scope>NUCLEOTIDE SEQUENCE</scope>
    <source>
        <strain evidence="2">CP</strain>
    </source>
</reference>
<feature type="domain" description="Aminotransferase-like plant mobile" evidence="1">
    <location>
        <begin position="31"/>
        <end position="148"/>
    </location>
</feature>
<protein>
    <recommendedName>
        <fullName evidence="1">Aminotransferase-like plant mobile domain-containing protein</fullName>
    </recommendedName>
</protein>
<proteinExistence type="predicted"/>
<dbReference type="InterPro" id="IPR044824">
    <property type="entry name" value="MAIN-like"/>
</dbReference>
<dbReference type="PANTHER" id="PTHR46033:SF1">
    <property type="entry name" value="PROTEIN MAIN-LIKE 2"/>
    <property type="match status" value="1"/>
</dbReference>
<dbReference type="GO" id="GO:0010073">
    <property type="term" value="P:meristem maintenance"/>
    <property type="evidence" value="ECO:0007669"/>
    <property type="project" value="InterPro"/>
</dbReference>